<organism evidence="2 3">
    <name type="scientific">Candidatus Roizmanbacteria bacterium CG10_big_fil_rev_8_21_14_0_10_39_6</name>
    <dbReference type="NCBI Taxonomy" id="1974853"/>
    <lineage>
        <taxon>Bacteria</taxon>
        <taxon>Candidatus Roizmaniibacteriota</taxon>
    </lineage>
</organism>
<gene>
    <name evidence="2" type="ORF">COU88_03490</name>
</gene>
<sequence length="117" mass="12452">MSELRSVLVFFFGLLFFVLLVAFALGRVKLPKSIATSFKNLTKKVKLSPTPTLTGTVTPTSSFLTSTPTPIFVGSTSVPVGNTVQGVNTIPETGSPTLFLAVPFLVSGAGFWLKKRS</sequence>
<keyword evidence="1" id="KW-0472">Membrane</keyword>
<dbReference type="Proteomes" id="UP000229554">
    <property type="component" value="Unassembled WGS sequence"/>
</dbReference>
<protein>
    <submittedName>
        <fullName evidence="2">Uncharacterized protein</fullName>
    </submittedName>
</protein>
<accession>A0A2M8KS14</accession>
<keyword evidence="1" id="KW-0812">Transmembrane</keyword>
<proteinExistence type="predicted"/>
<evidence type="ECO:0000313" key="2">
    <source>
        <dbReference type="EMBL" id="PJE62718.1"/>
    </source>
</evidence>
<comment type="caution">
    <text evidence="2">The sequence shown here is derived from an EMBL/GenBank/DDBJ whole genome shotgun (WGS) entry which is preliminary data.</text>
</comment>
<name>A0A2M8KS14_9BACT</name>
<evidence type="ECO:0000313" key="3">
    <source>
        <dbReference type="Proteomes" id="UP000229554"/>
    </source>
</evidence>
<reference evidence="3" key="1">
    <citation type="submission" date="2017-09" db="EMBL/GenBank/DDBJ databases">
        <title>Depth-based differentiation of microbial function through sediment-hosted aquifers and enrichment of novel symbionts in the deep terrestrial subsurface.</title>
        <authorList>
            <person name="Probst A.J."/>
            <person name="Ladd B."/>
            <person name="Jarett J.K."/>
            <person name="Geller-Mcgrath D.E."/>
            <person name="Sieber C.M.K."/>
            <person name="Emerson J.B."/>
            <person name="Anantharaman K."/>
            <person name="Thomas B.C."/>
            <person name="Malmstrom R."/>
            <person name="Stieglmeier M."/>
            <person name="Klingl A."/>
            <person name="Woyke T."/>
            <person name="Ryan C.M."/>
            <person name="Banfield J.F."/>
        </authorList>
    </citation>
    <scope>NUCLEOTIDE SEQUENCE [LARGE SCALE GENOMIC DNA]</scope>
</reference>
<dbReference type="AlphaFoldDB" id="A0A2M8KS14"/>
<feature type="transmembrane region" description="Helical" evidence="1">
    <location>
        <begin position="96"/>
        <end position="113"/>
    </location>
</feature>
<evidence type="ECO:0000256" key="1">
    <source>
        <dbReference type="SAM" id="Phobius"/>
    </source>
</evidence>
<keyword evidence="1" id="KW-1133">Transmembrane helix</keyword>
<dbReference type="EMBL" id="PFED01000138">
    <property type="protein sequence ID" value="PJE62718.1"/>
    <property type="molecule type" value="Genomic_DNA"/>
</dbReference>